<evidence type="ECO:0000259" key="5">
    <source>
        <dbReference type="Pfam" id="PF21981"/>
    </source>
</evidence>
<proteinExistence type="inferred from homology"/>
<evidence type="ECO:0000256" key="2">
    <source>
        <dbReference type="ARBA" id="ARBA00009695"/>
    </source>
</evidence>
<evidence type="ECO:0000256" key="4">
    <source>
        <dbReference type="ARBA" id="ARBA00022490"/>
    </source>
</evidence>
<evidence type="ECO:0000313" key="6">
    <source>
        <dbReference type="EMBL" id="MPN55949.1"/>
    </source>
</evidence>
<protein>
    <recommendedName>
        <fullName evidence="3">Regulatory protein RecX</fullName>
    </recommendedName>
</protein>
<evidence type="ECO:0000256" key="3">
    <source>
        <dbReference type="ARBA" id="ARBA00018111"/>
    </source>
</evidence>
<dbReference type="GO" id="GO:0005737">
    <property type="term" value="C:cytoplasm"/>
    <property type="evidence" value="ECO:0007669"/>
    <property type="project" value="UniProtKB-SubCell"/>
</dbReference>
<sequence>MSDAEESHALAACRKKVLSLKNRGLEENKIREKVYRFLLSRGYDYNLIKKVYNMTLEQAEEE</sequence>
<organism evidence="6">
    <name type="scientific">bioreactor metagenome</name>
    <dbReference type="NCBI Taxonomy" id="1076179"/>
    <lineage>
        <taxon>unclassified sequences</taxon>
        <taxon>metagenomes</taxon>
        <taxon>ecological metagenomes</taxon>
    </lineage>
</organism>
<dbReference type="InterPro" id="IPR053925">
    <property type="entry name" value="RecX_HTH_3rd"/>
</dbReference>
<dbReference type="Gene3D" id="1.10.10.10">
    <property type="entry name" value="Winged helix-like DNA-binding domain superfamily/Winged helix DNA-binding domain"/>
    <property type="match status" value="1"/>
</dbReference>
<comment type="subcellular location">
    <subcellularLocation>
        <location evidence="1">Cytoplasm</location>
    </subcellularLocation>
</comment>
<feature type="domain" description="RecX third three-helical" evidence="5">
    <location>
        <begin position="5"/>
        <end position="51"/>
    </location>
</feature>
<gene>
    <name evidence="6" type="ORF">SDC9_203633</name>
</gene>
<dbReference type="AlphaFoldDB" id="A0A645IZQ3"/>
<dbReference type="Pfam" id="PF21981">
    <property type="entry name" value="RecX_HTH3"/>
    <property type="match status" value="1"/>
</dbReference>
<dbReference type="InterPro" id="IPR036388">
    <property type="entry name" value="WH-like_DNA-bd_sf"/>
</dbReference>
<evidence type="ECO:0000256" key="1">
    <source>
        <dbReference type="ARBA" id="ARBA00004496"/>
    </source>
</evidence>
<reference evidence="6" key="1">
    <citation type="submission" date="2019-08" db="EMBL/GenBank/DDBJ databases">
        <authorList>
            <person name="Kucharzyk K."/>
            <person name="Murdoch R.W."/>
            <person name="Higgins S."/>
            <person name="Loffler F."/>
        </authorList>
    </citation>
    <scope>NUCLEOTIDE SEQUENCE</scope>
</reference>
<dbReference type="EMBL" id="VSSQ01125735">
    <property type="protein sequence ID" value="MPN55949.1"/>
    <property type="molecule type" value="Genomic_DNA"/>
</dbReference>
<accession>A0A645IZQ3</accession>
<keyword evidence="4" id="KW-0963">Cytoplasm</keyword>
<name>A0A645IZQ3_9ZZZZ</name>
<comment type="similarity">
    <text evidence="2">Belongs to the RecX family.</text>
</comment>
<comment type="caution">
    <text evidence="6">The sequence shown here is derived from an EMBL/GenBank/DDBJ whole genome shotgun (WGS) entry which is preliminary data.</text>
</comment>